<dbReference type="RefSeq" id="WP_003348580.1">
    <property type="nucleotide sequence ID" value="NZ_ADWW01000003.1"/>
</dbReference>
<evidence type="ECO:0000256" key="1">
    <source>
        <dbReference type="ARBA" id="ARBA00022980"/>
    </source>
</evidence>
<dbReference type="STRING" id="796606.BMMGA3_00810"/>
<dbReference type="InterPro" id="IPR014722">
    <property type="entry name" value="Rib_uL2_dom2"/>
</dbReference>
<organism evidence="3 4">
    <name type="scientific">Bacillus methanolicus (strain MGA3 / ATCC 53907)</name>
    <dbReference type="NCBI Taxonomy" id="796606"/>
    <lineage>
        <taxon>Bacteria</taxon>
        <taxon>Bacillati</taxon>
        <taxon>Bacillota</taxon>
        <taxon>Bacilli</taxon>
        <taxon>Bacillales</taxon>
        <taxon>Bacillaceae</taxon>
        <taxon>Bacillus</taxon>
    </lineage>
</organism>
<evidence type="ECO:0000256" key="2">
    <source>
        <dbReference type="ARBA" id="ARBA00023274"/>
    </source>
</evidence>
<sequence>MIDYDSGPQIGQIVRITSGRDAGQYAIIIRLGEEPFVYLADGEKRKFDRPKKKNIQHLQLTQHISPEVQSSIRETGRVTNGKLRFALAKFINESKFERKKGDEFDGKR</sequence>
<dbReference type="Gene3D" id="2.30.30.30">
    <property type="match status" value="1"/>
</dbReference>
<gene>
    <name evidence="3" type="ORF">BMMGA3_00810</name>
</gene>
<keyword evidence="4" id="KW-1185">Reference proteome</keyword>
<keyword evidence="1" id="KW-0689">Ribosomal protein</keyword>
<dbReference type="AlphaFoldDB" id="I3E409"/>
<evidence type="ECO:0000313" key="3">
    <source>
        <dbReference type="EMBL" id="AIE58665.1"/>
    </source>
</evidence>
<proteinExistence type="predicted"/>
<evidence type="ECO:0000313" key="4">
    <source>
        <dbReference type="Proteomes" id="UP000027602"/>
    </source>
</evidence>
<dbReference type="EMBL" id="CP007739">
    <property type="protein sequence ID" value="AIE58665.1"/>
    <property type="molecule type" value="Genomic_DNA"/>
</dbReference>
<dbReference type="GO" id="GO:1990904">
    <property type="term" value="C:ribonucleoprotein complex"/>
    <property type="evidence" value="ECO:0007669"/>
    <property type="project" value="UniProtKB-KW"/>
</dbReference>
<evidence type="ECO:0008006" key="5">
    <source>
        <dbReference type="Google" id="ProtNLM"/>
    </source>
</evidence>
<dbReference type="CDD" id="cd06088">
    <property type="entry name" value="KOW_RPL14"/>
    <property type="match status" value="1"/>
</dbReference>
<dbReference type="KEGG" id="bmet:BMMGA3_00810"/>
<dbReference type="InterPro" id="IPR008991">
    <property type="entry name" value="Translation_prot_SH3-like_sf"/>
</dbReference>
<accession>I3E409</accession>
<dbReference type="InterPro" id="IPR041985">
    <property type="entry name" value="Ribosomal_eL14_KOW"/>
</dbReference>
<reference evidence="3 4" key="1">
    <citation type="journal article" date="2015" name="BMC Genomics">
        <title>Transcriptome analysis of thermophilic methylotrophic Bacillus methanolicus MGA3 using RNA-sequencing provides detailed insights into its previously uncharted transcriptional landscape.</title>
        <authorList>
            <person name="Irla M."/>
            <person name="Neshat A."/>
            <person name="Brautaset T."/>
            <person name="Ruckert C."/>
            <person name="Kalinowski J."/>
            <person name="Wendisch V.F."/>
        </authorList>
    </citation>
    <scope>NUCLEOTIDE SEQUENCE [LARGE SCALE GENOMIC DNA]</scope>
    <source>
        <strain evidence="4">MGA3 / ATCC 53907</strain>
    </source>
</reference>
<protein>
    <recommendedName>
        <fullName evidence="5">KOW domain-containing protein</fullName>
    </recommendedName>
</protein>
<dbReference type="SUPFAM" id="SSF50104">
    <property type="entry name" value="Translation proteins SH3-like domain"/>
    <property type="match status" value="1"/>
</dbReference>
<dbReference type="OrthoDB" id="5244at2"/>
<dbReference type="Proteomes" id="UP000027602">
    <property type="component" value="Chromosome"/>
</dbReference>
<name>I3E409_BACMM</name>
<keyword evidence="2" id="KW-0687">Ribonucleoprotein</keyword>
<dbReference type="eggNOG" id="COG2163">
    <property type="taxonomic scope" value="Bacteria"/>
</dbReference>
<dbReference type="GO" id="GO:0005840">
    <property type="term" value="C:ribosome"/>
    <property type="evidence" value="ECO:0007669"/>
    <property type="project" value="UniProtKB-KW"/>
</dbReference>
<dbReference type="HOGENOM" id="CLU_168121_1_0_9"/>